<feature type="transmembrane region" description="Helical" evidence="1">
    <location>
        <begin position="177"/>
        <end position="196"/>
    </location>
</feature>
<evidence type="ECO:0000313" key="2">
    <source>
        <dbReference type="EMBL" id="MBN7815163.1"/>
    </source>
</evidence>
<keyword evidence="1" id="KW-1133">Transmembrane helix</keyword>
<comment type="caution">
    <text evidence="2">The sequence shown here is derived from an EMBL/GenBank/DDBJ whole genome shotgun (WGS) entry which is preliminary data.</text>
</comment>
<keyword evidence="3" id="KW-1185">Reference proteome</keyword>
<gene>
    <name evidence="2" type="ORF">J0A69_06985</name>
</gene>
<accession>A0ABS3CDL9</accession>
<feature type="transmembrane region" description="Helical" evidence="1">
    <location>
        <begin position="76"/>
        <end position="98"/>
    </location>
</feature>
<feature type="transmembrane region" description="Helical" evidence="1">
    <location>
        <begin position="41"/>
        <end position="64"/>
    </location>
</feature>
<dbReference type="Proteomes" id="UP000664480">
    <property type="component" value="Unassembled WGS sequence"/>
</dbReference>
<feature type="transmembrane region" description="Helical" evidence="1">
    <location>
        <begin position="7"/>
        <end position="29"/>
    </location>
</feature>
<feature type="transmembrane region" description="Helical" evidence="1">
    <location>
        <begin position="203"/>
        <end position="223"/>
    </location>
</feature>
<evidence type="ECO:0000256" key="1">
    <source>
        <dbReference type="SAM" id="Phobius"/>
    </source>
</evidence>
<sequence>MKKLNFTFFFFWSIAFLLITIIGFIPTFLLRPIFRETSLPIYLIIHGVLMLFWFSGYFSQNLLIAKGDLVNHRKFGLYWFLLAILMAIGNLNVVLNISNEVVTGNPTYFGEIRTYENSGGFVIGNLFITIFSSILILIAYWKRLKPGAHKRAIFGASFLLVTPAFDRFIRPFGLPEIFQFLGSFIIPISLLVYEIIRYRKVHPMTLLVLAIMFLMIPVLMTIMNNEGYIQSIIEFLG</sequence>
<proteinExistence type="predicted"/>
<name>A0ABS3CDL9_9BACT</name>
<keyword evidence="1" id="KW-0472">Membrane</keyword>
<organism evidence="2 3">
    <name type="scientific">Algoriphagus pacificus</name>
    <dbReference type="NCBI Taxonomy" id="2811234"/>
    <lineage>
        <taxon>Bacteria</taxon>
        <taxon>Pseudomonadati</taxon>
        <taxon>Bacteroidota</taxon>
        <taxon>Cytophagia</taxon>
        <taxon>Cytophagales</taxon>
        <taxon>Cyclobacteriaceae</taxon>
        <taxon>Algoriphagus</taxon>
    </lineage>
</organism>
<keyword evidence="1" id="KW-0812">Transmembrane</keyword>
<dbReference type="RefSeq" id="WP_206585854.1">
    <property type="nucleotide sequence ID" value="NZ_JAFKCU010000002.1"/>
</dbReference>
<feature type="transmembrane region" description="Helical" evidence="1">
    <location>
        <begin position="148"/>
        <end position="165"/>
    </location>
</feature>
<evidence type="ECO:0000313" key="3">
    <source>
        <dbReference type="Proteomes" id="UP000664480"/>
    </source>
</evidence>
<feature type="transmembrane region" description="Helical" evidence="1">
    <location>
        <begin position="118"/>
        <end position="141"/>
    </location>
</feature>
<protein>
    <submittedName>
        <fullName evidence="2">Uncharacterized protein</fullName>
    </submittedName>
</protein>
<dbReference type="EMBL" id="JAFKCU010000002">
    <property type="protein sequence ID" value="MBN7815163.1"/>
    <property type="molecule type" value="Genomic_DNA"/>
</dbReference>
<reference evidence="2 3" key="1">
    <citation type="submission" date="2021-03" db="EMBL/GenBank/DDBJ databases">
        <title>novel species isolated from a fishpond in China.</title>
        <authorList>
            <person name="Lu H."/>
            <person name="Cai Z."/>
        </authorList>
    </citation>
    <scope>NUCLEOTIDE SEQUENCE [LARGE SCALE GENOMIC DNA]</scope>
    <source>
        <strain evidence="2 3">YJ13C</strain>
    </source>
</reference>